<evidence type="ECO:0000256" key="1">
    <source>
        <dbReference type="SAM" id="MobiDB-lite"/>
    </source>
</evidence>
<evidence type="ECO:0000313" key="2">
    <source>
        <dbReference type="EMBL" id="KAJ5208018.1"/>
    </source>
</evidence>
<reference evidence="2" key="2">
    <citation type="journal article" date="2023" name="IMA Fungus">
        <title>Comparative genomic study of the Penicillium genus elucidates a diverse pangenome and 15 lateral gene transfer events.</title>
        <authorList>
            <person name="Petersen C."/>
            <person name="Sorensen T."/>
            <person name="Nielsen M.R."/>
            <person name="Sondergaard T.E."/>
            <person name="Sorensen J.L."/>
            <person name="Fitzpatrick D.A."/>
            <person name="Frisvad J.C."/>
            <person name="Nielsen K.L."/>
        </authorList>
    </citation>
    <scope>NUCLEOTIDE SEQUENCE</scope>
    <source>
        <strain evidence="2">IBT 20477</strain>
    </source>
</reference>
<comment type="caution">
    <text evidence="2">The sequence shown here is derived from an EMBL/GenBank/DDBJ whole genome shotgun (WGS) entry which is preliminary data.</text>
</comment>
<accession>A0A9W9MV29</accession>
<proteinExistence type="predicted"/>
<feature type="region of interest" description="Disordered" evidence="1">
    <location>
        <begin position="640"/>
        <end position="667"/>
    </location>
</feature>
<organism evidence="2 3">
    <name type="scientific">Penicillium cf. viridicatum</name>
    <dbReference type="NCBI Taxonomy" id="2972119"/>
    <lineage>
        <taxon>Eukaryota</taxon>
        <taxon>Fungi</taxon>
        <taxon>Dikarya</taxon>
        <taxon>Ascomycota</taxon>
        <taxon>Pezizomycotina</taxon>
        <taxon>Eurotiomycetes</taxon>
        <taxon>Eurotiomycetidae</taxon>
        <taxon>Eurotiales</taxon>
        <taxon>Aspergillaceae</taxon>
        <taxon>Penicillium</taxon>
    </lineage>
</organism>
<dbReference type="Gene3D" id="3.80.10.10">
    <property type="entry name" value="Ribonuclease Inhibitor"/>
    <property type="match status" value="1"/>
</dbReference>
<feature type="region of interest" description="Disordered" evidence="1">
    <location>
        <begin position="357"/>
        <end position="378"/>
    </location>
</feature>
<name>A0A9W9MV29_9EURO</name>
<keyword evidence="3" id="KW-1185">Reference proteome</keyword>
<dbReference type="AlphaFoldDB" id="A0A9W9MV29"/>
<reference evidence="2" key="1">
    <citation type="submission" date="2022-11" db="EMBL/GenBank/DDBJ databases">
        <authorList>
            <person name="Petersen C."/>
        </authorList>
    </citation>
    <scope>NUCLEOTIDE SEQUENCE</scope>
    <source>
        <strain evidence="2">IBT 20477</strain>
    </source>
</reference>
<dbReference type="EMBL" id="JAPQKQ010000002">
    <property type="protein sequence ID" value="KAJ5208018.1"/>
    <property type="molecule type" value="Genomic_DNA"/>
</dbReference>
<evidence type="ECO:0008006" key="4">
    <source>
        <dbReference type="Google" id="ProtNLM"/>
    </source>
</evidence>
<gene>
    <name evidence="2" type="ORF">N7449_002397</name>
</gene>
<dbReference type="Proteomes" id="UP001150942">
    <property type="component" value="Unassembled WGS sequence"/>
</dbReference>
<protein>
    <recommendedName>
        <fullName evidence="4">F-box domain-containing protein</fullName>
    </recommendedName>
</protein>
<dbReference type="InterPro" id="IPR032675">
    <property type="entry name" value="LRR_dom_sf"/>
</dbReference>
<evidence type="ECO:0000313" key="3">
    <source>
        <dbReference type="Proteomes" id="UP001150942"/>
    </source>
</evidence>
<dbReference type="SUPFAM" id="SSF52047">
    <property type="entry name" value="RNI-like"/>
    <property type="match status" value="1"/>
</dbReference>
<dbReference type="OrthoDB" id="5311681at2759"/>
<sequence>MAAINRSMFDTSIATDRPDGVSLMLLPLNLIAQILEETGDVARLCRTCRVLNYMALPQLYRSLTLTSYDNIRYCSPQPEGISSASPFTTGLNMVISRPHATLVQSVTLRGEWREIELVEHALVGRVPLSMLLNIAVRAAIDRMTSLKSFSWELNTKMLETVYLGLAQLPRLTSLTIRFPSARHPQPAFILPEMPHLGYLKITDIDPICYPDDIATILLKSKKLRELKLHWSSCMRIAQEASVSLYRYFRKCITAKQPLSVKKLSFQNMYAFHVEEFNTAFDPATVEDVTVLSGTQNIGWVNPFVESSWPRQVFDRKSRIKSMRMDTVSERMSDFLGSFKGLERLYLVNVCSDSPDTLNSPRPRTVATHPMSPVPEHPAVSNETMAKSAAAMASPASQLNTILSVQNSYLKTIMMNHGTTLRHLLLCSKWTLSTSDVVRLVQSCPNLEQLALATDFSAMESLGLLVPFLRKLAALRLLIPPNSPAAQSDQSTSAQPLIASINRGAKQFKTAPENLIFAKASFKLQEGIDNAILNARSLASLVDVDDELLMHMMSYELADKQDFGKLKIVGMGWKAFELRQFYKAPIPRRSEFESQSCTSAIDPLAEASENPCPANGSNGNAGARSGSLERRAASQFKYPAAPSATMLTNPPRSTLGKRARDGDNETSYKSVSLASETWELSDYCYHDLGNYGHPLPC</sequence>